<gene>
    <name evidence="2" type="ORF">H9816_00245</name>
</gene>
<dbReference type="EMBL" id="DXCC01000002">
    <property type="protein sequence ID" value="HIZ14339.1"/>
    <property type="molecule type" value="Genomic_DNA"/>
</dbReference>
<keyword evidence="1" id="KW-0472">Membrane</keyword>
<dbReference type="AlphaFoldDB" id="A0A9D2IKK0"/>
<protein>
    <submittedName>
        <fullName evidence="2">Uncharacterized protein</fullName>
    </submittedName>
</protein>
<evidence type="ECO:0000313" key="3">
    <source>
        <dbReference type="Proteomes" id="UP000824014"/>
    </source>
</evidence>
<evidence type="ECO:0000313" key="2">
    <source>
        <dbReference type="EMBL" id="HIZ14339.1"/>
    </source>
</evidence>
<comment type="caution">
    <text evidence="2">The sequence shown here is derived from an EMBL/GenBank/DDBJ whole genome shotgun (WGS) entry which is preliminary data.</text>
</comment>
<accession>A0A9D2IKK0</accession>
<feature type="transmembrane region" description="Helical" evidence="1">
    <location>
        <begin position="29"/>
        <end position="52"/>
    </location>
</feature>
<feature type="transmembrane region" description="Helical" evidence="1">
    <location>
        <begin position="5"/>
        <end position="23"/>
    </location>
</feature>
<dbReference type="Proteomes" id="UP000824014">
    <property type="component" value="Unassembled WGS sequence"/>
</dbReference>
<name>A0A9D2IKK0_9BACT</name>
<keyword evidence="1" id="KW-0812">Transmembrane</keyword>
<organism evidence="2 3">
    <name type="scientific">Candidatus Tidjanibacter faecipullorum</name>
    <dbReference type="NCBI Taxonomy" id="2838766"/>
    <lineage>
        <taxon>Bacteria</taxon>
        <taxon>Pseudomonadati</taxon>
        <taxon>Bacteroidota</taxon>
        <taxon>Bacteroidia</taxon>
        <taxon>Bacteroidales</taxon>
        <taxon>Rikenellaceae</taxon>
        <taxon>Tidjanibacter</taxon>
    </lineage>
</organism>
<reference evidence="2" key="1">
    <citation type="journal article" date="2021" name="PeerJ">
        <title>Extensive microbial diversity within the chicken gut microbiome revealed by metagenomics and culture.</title>
        <authorList>
            <person name="Gilroy R."/>
            <person name="Ravi A."/>
            <person name="Getino M."/>
            <person name="Pursley I."/>
            <person name="Horton D.L."/>
            <person name="Alikhan N.F."/>
            <person name="Baker D."/>
            <person name="Gharbi K."/>
            <person name="Hall N."/>
            <person name="Watson M."/>
            <person name="Adriaenssens E.M."/>
            <person name="Foster-Nyarko E."/>
            <person name="Jarju S."/>
            <person name="Secka A."/>
            <person name="Antonio M."/>
            <person name="Oren A."/>
            <person name="Chaudhuri R.R."/>
            <person name="La Ragione R."/>
            <person name="Hildebrand F."/>
            <person name="Pallen M.J."/>
        </authorList>
    </citation>
    <scope>NUCLEOTIDE SEQUENCE</scope>
    <source>
        <strain evidence="2">ChiHjej11B10-19426</strain>
    </source>
</reference>
<reference evidence="2" key="2">
    <citation type="submission" date="2021-04" db="EMBL/GenBank/DDBJ databases">
        <authorList>
            <person name="Gilroy R."/>
        </authorList>
    </citation>
    <scope>NUCLEOTIDE SEQUENCE</scope>
    <source>
        <strain evidence="2">ChiHjej11B10-19426</strain>
    </source>
</reference>
<evidence type="ECO:0000256" key="1">
    <source>
        <dbReference type="SAM" id="Phobius"/>
    </source>
</evidence>
<proteinExistence type="predicted"/>
<sequence length="57" mass="5984">MNRKTIIIAAAVIVAVALGVLYVKFTPVWASLTTVAAAAGGLVVGWIAHILYAKYVK</sequence>
<keyword evidence="1" id="KW-1133">Transmembrane helix</keyword>